<evidence type="ECO:0000256" key="25">
    <source>
        <dbReference type="ARBA" id="ARBA00049893"/>
    </source>
</evidence>
<proteinExistence type="evidence at transcript level"/>
<keyword evidence="18" id="KW-0391">Immunity</keyword>
<dbReference type="EC" id="2.4.2.1" evidence="7"/>
<evidence type="ECO:0000256" key="14">
    <source>
        <dbReference type="ARBA" id="ARBA00022723"/>
    </source>
</evidence>
<keyword evidence="20" id="KW-0576">Peroxisome</keyword>
<reference evidence="34" key="1">
    <citation type="submission" date="2012-11" db="EMBL/GenBank/DDBJ databases">
        <title>The Vampirome: Transcriptome and Proteome Analysis of the Submandibular and Accessory Glands of the Vampire Bat and Vector of Human Rabies, Desmodus rotundus.</title>
        <authorList>
            <person name="Francischetti I.M.B."/>
            <person name="Assumpcao T.C.F."/>
            <person name="Ma D."/>
            <person name="Vicente E.C."/>
            <person name="Ribeiro J.M.C."/>
        </authorList>
    </citation>
    <scope>NUCLEOTIDE SEQUENCE</scope>
    <source>
        <tissue evidence="34">Salivary gland</tissue>
    </source>
</reference>
<evidence type="ECO:0000256" key="10">
    <source>
        <dbReference type="ARBA" id="ARBA00022490"/>
    </source>
</evidence>
<evidence type="ECO:0000256" key="12">
    <source>
        <dbReference type="ARBA" id="ARBA00022588"/>
    </source>
</evidence>
<evidence type="ECO:0000256" key="22">
    <source>
        <dbReference type="ARBA" id="ARBA00023242"/>
    </source>
</evidence>
<dbReference type="CDD" id="cd16833">
    <property type="entry name" value="YfiH"/>
    <property type="match status" value="1"/>
</dbReference>
<dbReference type="GO" id="GO:0005507">
    <property type="term" value="F:copper ion binding"/>
    <property type="evidence" value="ECO:0007669"/>
    <property type="project" value="TreeGrafter"/>
</dbReference>
<evidence type="ECO:0000256" key="28">
    <source>
        <dbReference type="ARBA" id="ARBA00071637"/>
    </source>
</evidence>
<dbReference type="GO" id="GO:0005783">
    <property type="term" value="C:endoplasmic reticulum"/>
    <property type="evidence" value="ECO:0007669"/>
    <property type="project" value="UniProtKB-SubCell"/>
</dbReference>
<dbReference type="RefSeq" id="XP_071076266.1">
    <property type="nucleotide sequence ID" value="XM_071220165.1"/>
</dbReference>
<comment type="catalytic activity">
    <reaction evidence="24">
        <text>adenosine + phosphate = alpha-D-ribose 1-phosphate + adenine</text>
        <dbReference type="Rhea" id="RHEA:27642"/>
        <dbReference type="ChEBI" id="CHEBI:16335"/>
        <dbReference type="ChEBI" id="CHEBI:16708"/>
        <dbReference type="ChEBI" id="CHEBI:43474"/>
        <dbReference type="ChEBI" id="CHEBI:57720"/>
        <dbReference type="EC" id="2.4.2.1"/>
    </reaction>
    <physiologicalReaction direction="left-to-right" evidence="24">
        <dbReference type="Rhea" id="RHEA:27643"/>
    </physiologicalReaction>
</comment>
<keyword evidence="22" id="KW-0539">Nucleus</keyword>
<evidence type="ECO:0000256" key="21">
    <source>
        <dbReference type="ARBA" id="ARBA00023198"/>
    </source>
</evidence>
<organism evidence="34">
    <name type="scientific">Desmodus rotundus</name>
    <name type="common">Vampire bat</name>
    <dbReference type="NCBI Taxonomy" id="9430"/>
    <lineage>
        <taxon>Eukaryota</taxon>
        <taxon>Metazoa</taxon>
        <taxon>Chordata</taxon>
        <taxon>Craniata</taxon>
        <taxon>Vertebrata</taxon>
        <taxon>Euteleostomi</taxon>
        <taxon>Mammalia</taxon>
        <taxon>Eutheria</taxon>
        <taxon>Laurasiatheria</taxon>
        <taxon>Chiroptera</taxon>
        <taxon>Yangochiroptera</taxon>
        <taxon>Phyllostomidae</taxon>
        <taxon>Desmodontinae</taxon>
        <taxon>Desmodus</taxon>
    </lineage>
</organism>
<evidence type="ECO:0000256" key="15">
    <source>
        <dbReference type="ARBA" id="ARBA00022801"/>
    </source>
</evidence>
<dbReference type="InterPro" id="IPR003730">
    <property type="entry name" value="Cu_polyphenol_OxRdtase"/>
</dbReference>
<comment type="similarity">
    <text evidence="6">Belongs to the purine nucleoside phosphorylase YfiH/LACC1 family.</text>
</comment>
<comment type="catalytic activity">
    <reaction evidence="23">
        <text>adenosine + H2O + H(+) = inosine + NH4(+)</text>
        <dbReference type="Rhea" id="RHEA:24408"/>
        <dbReference type="ChEBI" id="CHEBI:15377"/>
        <dbReference type="ChEBI" id="CHEBI:15378"/>
        <dbReference type="ChEBI" id="CHEBI:16335"/>
        <dbReference type="ChEBI" id="CHEBI:17596"/>
        <dbReference type="ChEBI" id="CHEBI:28938"/>
        <dbReference type="EC" id="3.5.4.4"/>
    </reaction>
    <physiologicalReaction direction="left-to-right" evidence="23">
        <dbReference type="Rhea" id="RHEA:24409"/>
    </physiologicalReaction>
</comment>
<dbReference type="GO" id="GO:0016787">
    <property type="term" value="F:hydrolase activity"/>
    <property type="evidence" value="ECO:0007669"/>
    <property type="project" value="UniProtKB-KW"/>
</dbReference>
<evidence type="ECO:0000256" key="27">
    <source>
        <dbReference type="ARBA" id="ARBA00063955"/>
    </source>
</evidence>
<evidence type="ECO:0000256" key="26">
    <source>
        <dbReference type="ARBA" id="ARBA00051406"/>
    </source>
</evidence>
<comment type="catalytic activity">
    <reaction evidence="26">
        <text>guanosine + phosphate = alpha-D-ribose 1-phosphate + guanine</text>
        <dbReference type="Rhea" id="RHEA:13233"/>
        <dbReference type="ChEBI" id="CHEBI:16235"/>
        <dbReference type="ChEBI" id="CHEBI:16750"/>
        <dbReference type="ChEBI" id="CHEBI:43474"/>
        <dbReference type="ChEBI" id="CHEBI:57720"/>
        <dbReference type="EC" id="2.4.2.1"/>
    </reaction>
    <physiologicalReaction direction="left-to-right" evidence="26">
        <dbReference type="Rhea" id="RHEA:13234"/>
    </physiologicalReaction>
</comment>
<dbReference type="FunFam" id="3.60.140.10:FF:000002">
    <property type="entry name" value="Laccase (multicopper oxidoreductase) domain-containing 1"/>
    <property type="match status" value="1"/>
</dbReference>
<keyword evidence="12" id="KW-0399">Innate immunity</keyword>
<evidence type="ECO:0000256" key="11">
    <source>
        <dbReference type="ARBA" id="ARBA00022553"/>
    </source>
</evidence>
<evidence type="ECO:0000256" key="9">
    <source>
        <dbReference type="ARBA" id="ARBA00012784"/>
    </source>
</evidence>
<evidence type="ECO:0000256" key="32">
    <source>
        <dbReference type="ARBA" id="ARBA00081352"/>
    </source>
</evidence>
<dbReference type="EMBL" id="GABZ01006194">
    <property type="protein sequence ID" value="JAA47331.1"/>
    <property type="molecule type" value="mRNA"/>
</dbReference>
<keyword evidence="10" id="KW-0963">Cytoplasm</keyword>
<keyword evidence="11" id="KW-0597">Phosphoprotein</keyword>
<comment type="subcellular location">
    <subcellularLocation>
        <location evidence="5">Cytoplasm</location>
    </subcellularLocation>
    <subcellularLocation>
        <location evidence="3">Endoplasmic reticulum</location>
    </subcellularLocation>
    <subcellularLocation>
        <location evidence="2">Nucleus</location>
    </subcellularLocation>
    <subcellularLocation>
        <location evidence="4">Peroxisome</location>
    </subcellularLocation>
</comment>
<dbReference type="GO" id="GO:0005634">
    <property type="term" value="C:nucleus"/>
    <property type="evidence" value="ECO:0007669"/>
    <property type="project" value="UniProtKB-SubCell"/>
</dbReference>
<evidence type="ECO:0000256" key="4">
    <source>
        <dbReference type="ARBA" id="ARBA00004275"/>
    </source>
</evidence>
<evidence type="ECO:0000256" key="6">
    <source>
        <dbReference type="ARBA" id="ARBA00007353"/>
    </source>
</evidence>
<dbReference type="AlphaFoldDB" id="K9IXR5"/>
<dbReference type="RefSeq" id="XP_053772294.1">
    <property type="nucleotide sequence ID" value="XM_053916319.2"/>
</dbReference>
<keyword evidence="16" id="KW-0256">Endoplasmic reticulum</keyword>
<dbReference type="SUPFAM" id="SSF64438">
    <property type="entry name" value="CNF1/YfiH-like putative cysteine hydrolases"/>
    <property type="match status" value="1"/>
</dbReference>
<dbReference type="Gene3D" id="3.60.140.10">
    <property type="entry name" value="CNF1/YfiH-like putative cysteine hydrolases"/>
    <property type="match status" value="1"/>
</dbReference>
<evidence type="ECO:0000256" key="1">
    <source>
        <dbReference type="ARBA" id="ARBA00000553"/>
    </source>
</evidence>
<evidence type="ECO:0000256" key="3">
    <source>
        <dbReference type="ARBA" id="ARBA00004240"/>
    </source>
</evidence>
<dbReference type="GO" id="GO:0006954">
    <property type="term" value="P:inflammatory response"/>
    <property type="evidence" value="ECO:0007669"/>
    <property type="project" value="UniProtKB-KW"/>
</dbReference>
<accession>K9IXR5</accession>
<evidence type="ECO:0000256" key="33">
    <source>
        <dbReference type="ARBA" id="ARBA00081957"/>
    </source>
</evidence>
<keyword evidence="19" id="KW-0007">Acetylation</keyword>
<evidence type="ECO:0000256" key="31">
    <source>
        <dbReference type="ARBA" id="ARBA00079781"/>
    </source>
</evidence>
<comment type="subunit">
    <text evidence="27">Interacts with FASN. Interacts with SDHA. Interacts with ATF6, EIF2AK3 and ERN1.</text>
</comment>
<dbReference type="GO" id="GO:0031347">
    <property type="term" value="P:regulation of defense response"/>
    <property type="evidence" value="ECO:0007669"/>
    <property type="project" value="UniProtKB-ARBA"/>
</dbReference>
<evidence type="ECO:0000256" key="2">
    <source>
        <dbReference type="ARBA" id="ARBA00004123"/>
    </source>
</evidence>
<dbReference type="InterPro" id="IPR011324">
    <property type="entry name" value="Cytotoxic_necrot_fac-like_cat"/>
</dbReference>
<dbReference type="EC" id="3.5.4.4" evidence="9"/>
<dbReference type="GO" id="GO:0045087">
    <property type="term" value="P:innate immune response"/>
    <property type="evidence" value="ECO:0007669"/>
    <property type="project" value="UniProtKB-KW"/>
</dbReference>
<evidence type="ECO:0000256" key="19">
    <source>
        <dbReference type="ARBA" id="ARBA00022990"/>
    </source>
</evidence>
<evidence type="ECO:0000256" key="16">
    <source>
        <dbReference type="ARBA" id="ARBA00022824"/>
    </source>
</evidence>
<dbReference type="OrthoDB" id="10055554at2759"/>
<dbReference type="RefSeq" id="XP_071076267.1">
    <property type="nucleotide sequence ID" value="XM_071220166.1"/>
</dbReference>
<evidence type="ECO:0000313" key="34">
    <source>
        <dbReference type="EMBL" id="JAA47331.1"/>
    </source>
</evidence>
<dbReference type="GO" id="GO:0005777">
    <property type="term" value="C:peroxisome"/>
    <property type="evidence" value="ECO:0007669"/>
    <property type="project" value="UniProtKB-SubCell"/>
</dbReference>
<dbReference type="RefSeq" id="XP_071076269.1">
    <property type="nucleotide sequence ID" value="XM_071220168.1"/>
</dbReference>
<evidence type="ECO:0000256" key="5">
    <source>
        <dbReference type="ARBA" id="ARBA00004496"/>
    </source>
</evidence>
<evidence type="ECO:0000256" key="17">
    <source>
        <dbReference type="ARBA" id="ARBA00022833"/>
    </source>
</evidence>
<dbReference type="EC" id="2.4.2.28" evidence="8"/>
<keyword evidence="14" id="KW-0479">Metal-binding</keyword>
<evidence type="ECO:0000256" key="24">
    <source>
        <dbReference type="ARBA" id="ARBA00048968"/>
    </source>
</evidence>
<evidence type="ECO:0000256" key="7">
    <source>
        <dbReference type="ARBA" id="ARBA00011886"/>
    </source>
</evidence>
<dbReference type="PANTHER" id="PTHR30616">
    <property type="entry name" value="UNCHARACTERIZED PROTEIN YFIH"/>
    <property type="match status" value="1"/>
</dbReference>
<comment type="catalytic activity">
    <reaction evidence="25">
        <text>S-methyl-5'-thioadenosine + phosphate = 5-(methylsulfanyl)-alpha-D-ribose 1-phosphate + adenine</text>
        <dbReference type="Rhea" id="RHEA:11852"/>
        <dbReference type="ChEBI" id="CHEBI:16708"/>
        <dbReference type="ChEBI" id="CHEBI:17509"/>
        <dbReference type="ChEBI" id="CHEBI:43474"/>
        <dbReference type="ChEBI" id="CHEBI:58533"/>
        <dbReference type="EC" id="2.4.2.28"/>
    </reaction>
    <physiologicalReaction direction="left-to-right" evidence="25">
        <dbReference type="Rhea" id="RHEA:11853"/>
    </physiologicalReaction>
</comment>
<protein>
    <recommendedName>
        <fullName evidence="28">Purine nucleoside phosphorylase LACC1</fullName>
        <ecNumber evidence="7">2.4.2.1</ecNumber>
        <ecNumber evidence="8">2.4.2.28</ecNumber>
        <ecNumber evidence="9">3.5.4.4</ecNumber>
    </recommendedName>
    <alternativeName>
        <fullName evidence="31">Adenosine deaminase LACC1</fullName>
    </alternativeName>
    <alternativeName>
        <fullName evidence="30">Fatty acid metabolism-immunity nexus</fullName>
    </alternativeName>
    <alternativeName>
        <fullName evidence="29">Guanosine phosphorylase LACC1</fullName>
    </alternativeName>
    <alternativeName>
        <fullName evidence="32">Laccase domain-containing protein 1</fullName>
    </alternativeName>
    <alternativeName>
        <fullName evidence="33">S-methyl-5'-thioadenosine phosphorylase LACC1</fullName>
    </alternativeName>
</protein>
<keyword evidence="15" id="KW-0378">Hydrolase</keyword>
<dbReference type="RefSeq" id="XP_024425206.2">
    <property type="nucleotide sequence ID" value="XM_024569438.3"/>
</dbReference>
<dbReference type="RefSeq" id="XP_071076268.1">
    <property type="nucleotide sequence ID" value="XM_071220167.1"/>
</dbReference>
<dbReference type="RefSeq" id="XP_071076270.1">
    <property type="nucleotide sequence ID" value="XM_071220169.1"/>
</dbReference>
<dbReference type="GO" id="GO:0017061">
    <property type="term" value="F:S-methyl-5-thioadenosine phosphorylase activity"/>
    <property type="evidence" value="ECO:0007669"/>
    <property type="project" value="UniProtKB-EC"/>
</dbReference>
<keyword evidence="21" id="KW-0395">Inflammatory response</keyword>
<dbReference type="Pfam" id="PF02578">
    <property type="entry name" value="Cu-oxidase_4"/>
    <property type="match status" value="1"/>
</dbReference>
<keyword evidence="17" id="KW-0862">Zinc</keyword>
<dbReference type="CTD" id="144811"/>
<evidence type="ECO:0000256" key="30">
    <source>
        <dbReference type="ARBA" id="ARBA00079351"/>
    </source>
</evidence>
<keyword evidence="13" id="KW-0808">Transferase</keyword>
<evidence type="ECO:0000256" key="13">
    <source>
        <dbReference type="ARBA" id="ARBA00022679"/>
    </source>
</evidence>
<dbReference type="PANTHER" id="PTHR30616:SF2">
    <property type="entry name" value="PURINE NUCLEOSIDE PHOSPHORYLASE LACC1"/>
    <property type="match status" value="1"/>
</dbReference>
<sequence length="430" mass="47855">MAEAVLIDLFGLKLNSQKNDHQTLMKTLNALWYHHAAKAKFLCIMCCSNINCEKNSDHDNYELETSNGLSALLREFETVSNSSMAVSLYTIKQKIDEKNLSSIKIIVPMHRKTLMKAFIDQLFTDVYNFEFEDLEITLKGGLSKQASLVNIITAQELEAIQNEIETYLRSLPALKGELTIITSPLISDIFIHGFTTRTGGISYLPTLSSLNLFSSSKRRDPKVVVQENLRRLGCAAGFNVKNFYRIKTDHANDVWVMGRKEPESYDGITTNQRGVTIAALGADCIPIIFADPVKKACGVAHSGWRGTLLGVAMATVNAMITEYGCSLEDIIVILGPSVGPCCFTLPKESAKAFHNLDPECVRLFDSSDPYVDIRKATRILLEKGGILPQNIQDQKQDLNLCTSCHPDKYFSHVRDGLNFGTQIGFISIRE</sequence>
<evidence type="ECO:0000256" key="20">
    <source>
        <dbReference type="ARBA" id="ARBA00023140"/>
    </source>
</evidence>
<dbReference type="GeneID" id="112312846"/>
<comment type="catalytic activity">
    <reaction evidence="1">
        <text>inosine + phosphate = alpha-D-ribose 1-phosphate + hypoxanthine</text>
        <dbReference type="Rhea" id="RHEA:27646"/>
        <dbReference type="ChEBI" id="CHEBI:17368"/>
        <dbReference type="ChEBI" id="CHEBI:17596"/>
        <dbReference type="ChEBI" id="CHEBI:43474"/>
        <dbReference type="ChEBI" id="CHEBI:57720"/>
        <dbReference type="EC" id="2.4.2.1"/>
    </reaction>
    <physiologicalReaction direction="left-to-right" evidence="1">
        <dbReference type="Rhea" id="RHEA:27647"/>
    </physiologicalReaction>
</comment>
<dbReference type="InterPro" id="IPR038371">
    <property type="entry name" value="Cu_polyphenol_OxRdtase_sf"/>
</dbReference>
<evidence type="ECO:0000256" key="23">
    <source>
        <dbReference type="ARBA" id="ARBA00047989"/>
    </source>
</evidence>
<evidence type="ECO:0000256" key="29">
    <source>
        <dbReference type="ARBA" id="ARBA00075738"/>
    </source>
</evidence>
<evidence type="ECO:0000256" key="8">
    <source>
        <dbReference type="ARBA" id="ARBA00011976"/>
    </source>
</evidence>
<name>K9IXR5_DESRO</name>
<evidence type="ECO:0000256" key="18">
    <source>
        <dbReference type="ARBA" id="ARBA00022859"/>
    </source>
</evidence>